<gene>
    <name evidence="1" type="ORF">EPHNCH_0630</name>
</gene>
<organism evidence="1 2">
    <name type="scientific">Anaplasma phagocytophilum str. NCH-1</name>
    <dbReference type="NCBI Taxonomy" id="1359161"/>
    <lineage>
        <taxon>Bacteria</taxon>
        <taxon>Pseudomonadati</taxon>
        <taxon>Pseudomonadota</taxon>
        <taxon>Alphaproteobacteria</taxon>
        <taxon>Rickettsiales</taxon>
        <taxon>Anaplasmataceae</taxon>
        <taxon>Anaplasma</taxon>
        <taxon>phagocytophilum group</taxon>
    </lineage>
</organism>
<name>A0A0F3NEP4_ANAPH</name>
<sequence length="38" mass="4521">MVIQEVAIILALWYINREIRLLALSSPIKLRHYLQKTI</sequence>
<accession>A0A0F3NEP4</accession>
<dbReference type="PATRIC" id="fig|1359161.3.peg.713"/>
<reference evidence="1 2" key="1">
    <citation type="submission" date="2015-01" db="EMBL/GenBank/DDBJ databases">
        <title>Genome Sequencing of Rickettsiales.</title>
        <authorList>
            <person name="Daugherty S.C."/>
            <person name="Su Q."/>
            <person name="Abolude K."/>
            <person name="Beier-Sexton M."/>
            <person name="Carlyon J.A."/>
            <person name="Carter R."/>
            <person name="Day N.P."/>
            <person name="Dumler S.J."/>
            <person name="Dyachenko V."/>
            <person name="Godinez A."/>
            <person name="Kurtti T.J."/>
            <person name="Lichay M."/>
            <person name="Mullins K.E."/>
            <person name="Ott S."/>
            <person name="Pappas-Brown V."/>
            <person name="Paris D.H."/>
            <person name="Patel P."/>
            <person name="Richards A.L."/>
            <person name="Sadzewicz L."/>
            <person name="Sears K."/>
            <person name="Seidman D."/>
            <person name="Sengamalay N."/>
            <person name="Stenos J."/>
            <person name="Tallon L.J."/>
            <person name="Vincent G."/>
            <person name="Fraser C.M."/>
            <person name="Munderloh U."/>
            <person name="Dunning-Hotopp J.C."/>
        </authorList>
    </citation>
    <scope>NUCLEOTIDE SEQUENCE [LARGE SCALE GENOMIC DNA]</scope>
    <source>
        <strain evidence="1 2">NCH-1</strain>
    </source>
</reference>
<dbReference type="EMBL" id="LANT01000003">
    <property type="protein sequence ID" value="KJV66216.1"/>
    <property type="molecule type" value="Genomic_DNA"/>
</dbReference>
<proteinExistence type="predicted"/>
<dbReference type="Proteomes" id="UP000033754">
    <property type="component" value="Unassembled WGS sequence"/>
</dbReference>
<evidence type="ECO:0000313" key="1">
    <source>
        <dbReference type="EMBL" id="KJV66216.1"/>
    </source>
</evidence>
<protein>
    <submittedName>
        <fullName evidence="1">Uncharacterized protein</fullName>
    </submittedName>
</protein>
<evidence type="ECO:0000313" key="2">
    <source>
        <dbReference type="Proteomes" id="UP000033754"/>
    </source>
</evidence>
<dbReference type="AlphaFoldDB" id="A0A0F3NEP4"/>
<comment type="caution">
    <text evidence="1">The sequence shown here is derived from an EMBL/GenBank/DDBJ whole genome shotgun (WGS) entry which is preliminary data.</text>
</comment>